<dbReference type="PROSITE" id="PS50994">
    <property type="entry name" value="INTEGRASE"/>
    <property type="match status" value="1"/>
</dbReference>
<evidence type="ECO:0000256" key="1">
    <source>
        <dbReference type="SAM" id="MobiDB-lite"/>
    </source>
</evidence>
<dbReference type="Proteomes" id="UP000481643">
    <property type="component" value="Unassembled WGS sequence"/>
</dbReference>
<comment type="caution">
    <text evidence="3">The sequence shown here is derived from an EMBL/GenBank/DDBJ whole genome shotgun (WGS) entry which is preliminary data.</text>
</comment>
<feature type="compositionally biased region" description="Polar residues" evidence="1">
    <location>
        <begin position="717"/>
        <end position="730"/>
    </location>
</feature>
<dbReference type="InterPro" id="IPR001584">
    <property type="entry name" value="Integrase_cat-core"/>
</dbReference>
<evidence type="ECO:0000259" key="2">
    <source>
        <dbReference type="PROSITE" id="PS50994"/>
    </source>
</evidence>
<dbReference type="RefSeq" id="WP_151652383.1">
    <property type="nucleotide sequence ID" value="NZ_WBVX01000018.1"/>
</dbReference>
<accession>A0A6L3YIQ4</accession>
<name>A0A6L3YIQ4_9HYPH</name>
<dbReference type="EMBL" id="WBVX01000018">
    <property type="protein sequence ID" value="KAB2682807.1"/>
    <property type="molecule type" value="Genomic_DNA"/>
</dbReference>
<dbReference type="Pfam" id="PF09299">
    <property type="entry name" value="Mu-transpos_C"/>
    <property type="match status" value="1"/>
</dbReference>
<dbReference type="InterPro" id="IPR015378">
    <property type="entry name" value="Transposase-like_Mu_C"/>
</dbReference>
<proteinExistence type="predicted"/>
<dbReference type="InterPro" id="IPR012337">
    <property type="entry name" value="RNaseH-like_sf"/>
</dbReference>
<dbReference type="InterPro" id="IPR036397">
    <property type="entry name" value="RNaseH_sf"/>
</dbReference>
<dbReference type="GO" id="GO:0003676">
    <property type="term" value="F:nucleic acid binding"/>
    <property type="evidence" value="ECO:0007669"/>
    <property type="project" value="InterPro"/>
</dbReference>
<feature type="region of interest" description="Disordered" evidence="1">
    <location>
        <begin position="712"/>
        <end position="740"/>
    </location>
</feature>
<gene>
    <name evidence="3" type="ORF">F9L08_17020</name>
</gene>
<feature type="domain" description="Integrase catalytic" evidence="2">
    <location>
        <begin position="287"/>
        <end position="503"/>
    </location>
</feature>
<organism evidence="3 4">
    <name type="scientific">Brucella tritici</name>
    <dbReference type="NCBI Taxonomy" id="94626"/>
    <lineage>
        <taxon>Bacteria</taxon>
        <taxon>Pseudomonadati</taxon>
        <taxon>Pseudomonadota</taxon>
        <taxon>Alphaproteobacteria</taxon>
        <taxon>Hyphomicrobiales</taxon>
        <taxon>Brucellaceae</taxon>
        <taxon>Brucella/Ochrobactrum group</taxon>
        <taxon>Brucella</taxon>
    </lineage>
</organism>
<evidence type="ECO:0000313" key="4">
    <source>
        <dbReference type="Proteomes" id="UP000481643"/>
    </source>
</evidence>
<dbReference type="Gene3D" id="3.30.420.10">
    <property type="entry name" value="Ribonuclease H-like superfamily/Ribonuclease H"/>
    <property type="match status" value="1"/>
</dbReference>
<dbReference type="SUPFAM" id="SSF53098">
    <property type="entry name" value="Ribonuclease H-like"/>
    <property type="match status" value="1"/>
</dbReference>
<evidence type="ECO:0000313" key="3">
    <source>
        <dbReference type="EMBL" id="KAB2682807.1"/>
    </source>
</evidence>
<sequence>MYSLNSQPAVFKRSMVNMCSKDRLHLNGRNWIPVNPNGDGWHLRSDDKHDREVFVSHQEIYDDLSANRGAVKYGYHDIEQQKLRMIFGDKQFTDFPEKVQFLALLREKLIKKYDEAYPEYKRRRWNHDELSKKLRAWFFEIQDDLAPKGKRADQATNVPRYATPSVKTFWRDYSKYHECGGDVLALVQRHHGPGMHFRSIDPESMAFAQKEAQRYMERTRLTKAQVYRQYLAALAAENASQEKELVKISRTKFESIIDAFDEFAKVAGRHGEAQAKKKFSSIKRSFDVEVPGERIEIDFWNVELVSLLTETGMWSLLPEAYRSQIGSIRVWFVAAIDVATRYVLAFKASTAPNASNAIEAIRMIMMDKTFISQQLDCKTPWIGRLRPRCVYSDNGSEFISSRTQEVLRNAKIAYVQPPAGRPQARPFIERLFRSIGPMVAGEFDGRTFGSIAEKGDYNPEAHLSLQTDELIKMFTIAICDIHHRAPHAGLGGRSPHDAWVQKTQVYPINFPPNDEEMLHIFGEKIVRRISTNGIVFMGIPYRNDELSLLHSKEGQVQFEVKYDPADLRTIAVKHPKEGWFQVENKIELDECVSLEEWISARQKLRIANAKESESGLDAMYSALRLMRESGETARLRARLSPRTLEPKQIEALESELYGSWVAQLKENTESVGSVVSLPGDLLSPTGTSAIADYHSSPTKWVSVTALETPPSAVRVPSNMTNSGFETTEPVSNDDYYDDYI</sequence>
<dbReference type="AlphaFoldDB" id="A0A6L3YIQ4"/>
<protein>
    <submittedName>
        <fullName evidence="3">Transposase</fullName>
    </submittedName>
</protein>
<reference evidence="3 4" key="1">
    <citation type="submission" date="2019-09" db="EMBL/GenBank/DDBJ databases">
        <title>Taxonomic organization of the family Brucellaceae based on a phylogenomic approach.</title>
        <authorList>
            <person name="Leclercq S."/>
            <person name="Cloeckaert A."/>
            <person name="Zygmunt M.S."/>
        </authorList>
    </citation>
    <scope>NUCLEOTIDE SEQUENCE [LARGE SCALE GENOMIC DNA]</scope>
    <source>
        <strain evidence="3 4">WS1830</strain>
    </source>
</reference>
<dbReference type="GO" id="GO:0015074">
    <property type="term" value="P:DNA integration"/>
    <property type="evidence" value="ECO:0007669"/>
    <property type="project" value="InterPro"/>
</dbReference>